<name>A0A4Y7PVP2_9AGAM</name>
<dbReference type="VEuPathDB" id="FungiDB:BD410DRAFT_494115"/>
<proteinExistence type="predicted"/>
<reference evidence="2 3" key="1">
    <citation type="submission" date="2018-06" db="EMBL/GenBank/DDBJ databases">
        <title>A transcriptomic atlas of mushroom development highlights an independent origin of complex multicellularity.</title>
        <authorList>
            <consortium name="DOE Joint Genome Institute"/>
            <person name="Krizsan K."/>
            <person name="Almasi E."/>
            <person name="Merenyi Z."/>
            <person name="Sahu N."/>
            <person name="Viragh M."/>
            <person name="Koszo T."/>
            <person name="Mondo S."/>
            <person name="Kiss B."/>
            <person name="Balint B."/>
            <person name="Kues U."/>
            <person name="Barry K."/>
            <person name="Hegedus J.C."/>
            <person name="Henrissat B."/>
            <person name="Johnson J."/>
            <person name="Lipzen A."/>
            <person name="Ohm R."/>
            <person name="Nagy I."/>
            <person name="Pangilinan J."/>
            <person name="Yan J."/>
            <person name="Xiong Y."/>
            <person name="Grigoriev I.V."/>
            <person name="Hibbett D.S."/>
            <person name="Nagy L.G."/>
        </authorList>
    </citation>
    <scope>NUCLEOTIDE SEQUENCE [LARGE SCALE GENOMIC DNA]</scope>
    <source>
        <strain evidence="2 3">SZMC22713</strain>
    </source>
</reference>
<dbReference type="AlphaFoldDB" id="A0A4Y7PVP2"/>
<keyword evidence="1" id="KW-0812">Transmembrane</keyword>
<keyword evidence="1" id="KW-0472">Membrane</keyword>
<feature type="transmembrane region" description="Helical" evidence="1">
    <location>
        <begin position="63"/>
        <end position="87"/>
    </location>
</feature>
<gene>
    <name evidence="2" type="ORF">BD410DRAFT_494115</name>
</gene>
<keyword evidence="3" id="KW-1185">Reference proteome</keyword>
<sequence length="97" mass="10915">MARIVEYGRQSHTHCRDSGTVLHLASITQLAREPPLLIRIYATGVFRCFSNSRIRHDKKYQSISGHFCSASGSLYLLIIMDLSAVALGTNQLVYTTW</sequence>
<keyword evidence="1" id="KW-1133">Transmembrane helix</keyword>
<evidence type="ECO:0000256" key="1">
    <source>
        <dbReference type="SAM" id="Phobius"/>
    </source>
</evidence>
<evidence type="ECO:0000313" key="3">
    <source>
        <dbReference type="Proteomes" id="UP000294933"/>
    </source>
</evidence>
<organism evidence="2 3">
    <name type="scientific">Rickenella mellea</name>
    <dbReference type="NCBI Taxonomy" id="50990"/>
    <lineage>
        <taxon>Eukaryota</taxon>
        <taxon>Fungi</taxon>
        <taxon>Dikarya</taxon>
        <taxon>Basidiomycota</taxon>
        <taxon>Agaricomycotina</taxon>
        <taxon>Agaricomycetes</taxon>
        <taxon>Hymenochaetales</taxon>
        <taxon>Rickenellaceae</taxon>
        <taxon>Rickenella</taxon>
    </lineage>
</organism>
<evidence type="ECO:0000313" key="2">
    <source>
        <dbReference type="EMBL" id="TDL18600.1"/>
    </source>
</evidence>
<protein>
    <submittedName>
        <fullName evidence="2">Uncharacterized protein</fullName>
    </submittedName>
</protein>
<dbReference type="Proteomes" id="UP000294933">
    <property type="component" value="Unassembled WGS sequence"/>
</dbReference>
<dbReference type="EMBL" id="ML170206">
    <property type="protein sequence ID" value="TDL18600.1"/>
    <property type="molecule type" value="Genomic_DNA"/>
</dbReference>
<accession>A0A4Y7PVP2</accession>